<dbReference type="EMBL" id="KN832894">
    <property type="protein sequence ID" value="KIM93554.1"/>
    <property type="molecule type" value="Genomic_DNA"/>
</dbReference>
<dbReference type="Proteomes" id="UP000054321">
    <property type="component" value="Unassembled WGS sequence"/>
</dbReference>
<gene>
    <name evidence="1" type="ORF">OIDMADRAFT_35657</name>
</gene>
<name>A0A0C3GQ71_OIDMZ</name>
<dbReference type="STRING" id="913774.A0A0C3GQ71"/>
<organism evidence="1 2">
    <name type="scientific">Oidiodendron maius (strain Zn)</name>
    <dbReference type="NCBI Taxonomy" id="913774"/>
    <lineage>
        <taxon>Eukaryota</taxon>
        <taxon>Fungi</taxon>
        <taxon>Dikarya</taxon>
        <taxon>Ascomycota</taxon>
        <taxon>Pezizomycotina</taxon>
        <taxon>Leotiomycetes</taxon>
        <taxon>Leotiomycetes incertae sedis</taxon>
        <taxon>Myxotrichaceae</taxon>
        <taxon>Oidiodendron</taxon>
    </lineage>
</organism>
<keyword evidence="2" id="KW-1185">Reference proteome</keyword>
<dbReference type="HOGENOM" id="CLU_1027115_0_0_1"/>
<reference evidence="2" key="2">
    <citation type="submission" date="2015-01" db="EMBL/GenBank/DDBJ databases">
        <title>Evolutionary Origins and Diversification of the Mycorrhizal Mutualists.</title>
        <authorList>
            <consortium name="DOE Joint Genome Institute"/>
            <consortium name="Mycorrhizal Genomics Consortium"/>
            <person name="Kohler A."/>
            <person name="Kuo A."/>
            <person name="Nagy L.G."/>
            <person name="Floudas D."/>
            <person name="Copeland A."/>
            <person name="Barry K.W."/>
            <person name="Cichocki N."/>
            <person name="Veneault-Fourrey C."/>
            <person name="LaButti K."/>
            <person name="Lindquist E.A."/>
            <person name="Lipzen A."/>
            <person name="Lundell T."/>
            <person name="Morin E."/>
            <person name="Murat C."/>
            <person name="Riley R."/>
            <person name="Ohm R."/>
            <person name="Sun H."/>
            <person name="Tunlid A."/>
            <person name="Henrissat B."/>
            <person name="Grigoriev I.V."/>
            <person name="Hibbett D.S."/>
            <person name="Martin F."/>
        </authorList>
    </citation>
    <scope>NUCLEOTIDE SEQUENCE [LARGE SCALE GENOMIC DNA]</scope>
    <source>
        <strain evidence="2">Zn</strain>
    </source>
</reference>
<dbReference type="InParanoid" id="A0A0C3GQ71"/>
<protein>
    <submittedName>
        <fullName evidence="1">Uncharacterized protein</fullName>
    </submittedName>
</protein>
<proteinExistence type="predicted"/>
<dbReference type="AlphaFoldDB" id="A0A0C3GQ71"/>
<sequence length="271" mass="30798">MPENFQNIFYTKLYKINKMDQEPSVPLLLPIPIRYDRSIHDKLGGWRVAGISSARLRSTPPPEVPFGIRIRGLLETMQKLWPNVYLASIRRVELASLTSQIGNSIGGRDCSGGAGPGCWTGGTTGEGPRLLSYINYYGSPLSTLSWPMTRNPEVLAITIIEVDDDGGVYADEEKYVNEVISLSTKPIAYTRKTVFCMPKCRRHQEGTRDPRRMDNEIAERFLFYFRRRRDECNVPNTISLLRFVGYNVNFTIPSDLQSKIIYKDILHASLD</sequence>
<evidence type="ECO:0000313" key="2">
    <source>
        <dbReference type="Proteomes" id="UP000054321"/>
    </source>
</evidence>
<dbReference type="OrthoDB" id="5150140at2759"/>
<accession>A0A0C3GQ71</accession>
<reference evidence="1 2" key="1">
    <citation type="submission" date="2014-04" db="EMBL/GenBank/DDBJ databases">
        <authorList>
            <consortium name="DOE Joint Genome Institute"/>
            <person name="Kuo A."/>
            <person name="Martino E."/>
            <person name="Perotto S."/>
            <person name="Kohler A."/>
            <person name="Nagy L.G."/>
            <person name="Floudas D."/>
            <person name="Copeland A."/>
            <person name="Barry K.W."/>
            <person name="Cichocki N."/>
            <person name="Veneault-Fourrey C."/>
            <person name="LaButti K."/>
            <person name="Lindquist E.A."/>
            <person name="Lipzen A."/>
            <person name="Lundell T."/>
            <person name="Morin E."/>
            <person name="Murat C."/>
            <person name="Sun H."/>
            <person name="Tunlid A."/>
            <person name="Henrissat B."/>
            <person name="Grigoriev I.V."/>
            <person name="Hibbett D.S."/>
            <person name="Martin F."/>
            <person name="Nordberg H.P."/>
            <person name="Cantor M.N."/>
            <person name="Hua S.X."/>
        </authorList>
    </citation>
    <scope>NUCLEOTIDE SEQUENCE [LARGE SCALE GENOMIC DNA]</scope>
    <source>
        <strain evidence="1 2">Zn</strain>
    </source>
</reference>
<evidence type="ECO:0000313" key="1">
    <source>
        <dbReference type="EMBL" id="KIM93554.1"/>
    </source>
</evidence>